<accession>A0A7S0SIZ6</accession>
<protein>
    <submittedName>
        <fullName evidence="1">Uncharacterized protein</fullName>
    </submittedName>
</protein>
<organism evidence="1">
    <name type="scientific">Mantoniella antarctica</name>
    <dbReference type="NCBI Taxonomy" id="81844"/>
    <lineage>
        <taxon>Eukaryota</taxon>
        <taxon>Viridiplantae</taxon>
        <taxon>Chlorophyta</taxon>
        <taxon>Mamiellophyceae</taxon>
        <taxon>Mamiellales</taxon>
        <taxon>Mamiellaceae</taxon>
        <taxon>Mantoniella</taxon>
    </lineage>
</organism>
<gene>
    <name evidence="1" type="ORF">MANT1106_LOCUS8395</name>
</gene>
<dbReference type="AlphaFoldDB" id="A0A7S0SIZ6"/>
<dbReference type="EMBL" id="HBFC01014314">
    <property type="protein sequence ID" value="CAD8705712.1"/>
    <property type="molecule type" value="Transcribed_RNA"/>
</dbReference>
<name>A0A7S0SIZ6_9CHLO</name>
<evidence type="ECO:0000313" key="1">
    <source>
        <dbReference type="EMBL" id="CAD8705712.1"/>
    </source>
</evidence>
<sequence length="107" mass="11650">MELELEMFAGLPTTMLPELAGIPTSTESSDLPTKGTIFRGASNGGLWSIPPMEQTWKSFAVSLPVTQSYPFLPMYSNRLSTSHNMIPRIVREEARRKDGFVGSGSGG</sequence>
<reference evidence="1" key="1">
    <citation type="submission" date="2021-01" db="EMBL/GenBank/DDBJ databases">
        <authorList>
            <person name="Corre E."/>
            <person name="Pelletier E."/>
            <person name="Niang G."/>
            <person name="Scheremetjew M."/>
            <person name="Finn R."/>
            <person name="Kale V."/>
            <person name="Holt S."/>
            <person name="Cochrane G."/>
            <person name="Meng A."/>
            <person name="Brown T."/>
            <person name="Cohen L."/>
        </authorList>
    </citation>
    <scope>NUCLEOTIDE SEQUENCE</scope>
    <source>
        <strain evidence="1">SL-175</strain>
    </source>
</reference>
<proteinExistence type="predicted"/>